<reference evidence="9 11" key="1">
    <citation type="journal article" date="2024" name="bioRxiv">
        <title>A reference genome for Trichogramma kaykai: A tiny desert-dwelling parasitoid wasp with competing sex-ratio distorters.</title>
        <authorList>
            <person name="Culotta J."/>
            <person name="Lindsey A.R."/>
        </authorList>
    </citation>
    <scope>NUCLEOTIDE SEQUENCE [LARGE SCALE GENOMIC DNA]</scope>
    <source>
        <strain evidence="9 11">KSX58</strain>
    </source>
</reference>
<comment type="caution">
    <text evidence="9">The sequence shown here is derived from an EMBL/GenBank/DDBJ whole genome shotgun (WGS) entry which is preliminary data.</text>
</comment>
<dbReference type="PANTHER" id="PTHR22930">
    <property type="match status" value="1"/>
</dbReference>
<organism evidence="9 11">
    <name type="scientific">Trichogramma kaykai</name>
    <dbReference type="NCBI Taxonomy" id="54128"/>
    <lineage>
        <taxon>Eukaryota</taxon>
        <taxon>Metazoa</taxon>
        <taxon>Ecdysozoa</taxon>
        <taxon>Arthropoda</taxon>
        <taxon>Hexapoda</taxon>
        <taxon>Insecta</taxon>
        <taxon>Pterygota</taxon>
        <taxon>Neoptera</taxon>
        <taxon>Endopterygota</taxon>
        <taxon>Hymenoptera</taxon>
        <taxon>Apocrita</taxon>
        <taxon>Proctotrupomorpha</taxon>
        <taxon>Chalcidoidea</taxon>
        <taxon>Trichogrammatidae</taxon>
        <taxon>Trichogramma</taxon>
    </lineage>
</organism>
<dbReference type="AlphaFoldDB" id="A0ABD2W6F4"/>
<gene>
    <name evidence="10" type="ORF">TKK_006694</name>
    <name evidence="9" type="ORF">TKK_016120</name>
</gene>
<dbReference type="GO" id="GO:0016787">
    <property type="term" value="F:hydrolase activity"/>
    <property type="evidence" value="ECO:0007669"/>
    <property type="project" value="UniProtKB-KW"/>
</dbReference>
<evidence type="ECO:0000313" key="10">
    <source>
        <dbReference type="EMBL" id="KAL3400085.1"/>
    </source>
</evidence>
<evidence type="ECO:0000259" key="8">
    <source>
        <dbReference type="Pfam" id="PF13359"/>
    </source>
</evidence>
<dbReference type="GO" id="GO:0005634">
    <property type="term" value="C:nucleus"/>
    <property type="evidence" value="ECO:0007669"/>
    <property type="project" value="UniProtKB-SubCell"/>
</dbReference>
<keyword evidence="11" id="KW-1185">Reference proteome</keyword>
<dbReference type="InterPro" id="IPR027806">
    <property type="entry name" value="HARBI1_dom"/>
</dbReference>
<comment type="cofactor">
    <cofactor evidence="1">
        <name>a divalent metal cation</name>
        <dbReference type="ChEBI" id="CHEBI:60240"/>
    </cofactor>
</comment>
<evidence type="ECO:0000256" key="4">
    <source>
        <dbReference type="ARBA" id="ARBA00022722"/>
    </source>
</evidence>
<dbReference type="Proteomes" id="UP001627154">
    <property type="component" value="Unassembled WGS sequence"/>
</dbReference>
<evidence type="ECO:0000256" key="6">
    <source>
        <dbReference type="ARBA" id="ARBA00022801"/>
    </source>
</evidence>
<dbReference type="EMBL" id="JBJJXI010000128">
    <property type="protein sequence ID" value="KAL3388687.1"/>
    <property type="molecule type" value="Genomic_DNA"/>
</dbReference>
<dbReference type="GO" id="GO:0046872">
    <property type="term" value="F:metal ion binding"/>
    <property type="evidence" value="ECO:0007669"/>
    <property type="project" value="UniProtKB-KW"/>
</dbReference>
<evidence type="ECO:0000256" key="3">
    <source>
        <dbReference type="ARBA" id="ARBA00006958"/>
    </source>
</evidence>
<dbReference type="PANTHER" id="PTHR22930:SF269">
    <property type="entry name" value="NUCLEASE HARBI1-LIKE PROTEIN"/>
    <property type="match status" value="1"/>
</dbReference>
<dbReference type="GO" id="GO:0004518">
    <property type="term" value="F:nuclease activity"/>
    <property type="evidence" value="ECO:0007669"/>
    <property type="project" value="UniProtKB-KW"/>
</dbReference>
<keyword evidence="6" id="KW-0378">Hydrolase</keyword>
<proteinExistence type="inferred from homology"/>
<sequence>MRMSVEEFHYIVHVLYKSLQKDWCNLHNKPILPEEEIVITIRFLATGQSYVSLAFAFNIGVSTVSKIIHEVMDYMWIILRPVHMGVPTRQDFLSSANTFLRKYNIPNCIGAVDGKHVRIKKPAHSGSLYFNYKRYFSCVLQAVVDGNGKFTFIDICPYGSQSDGAIFGHSDFKRGLDERAFAIPDAAKLPFTNVTMPYYFIGDGAYPLRGDLLKPIRGHNLPPWQKYYNKRISRARVVVENAFGRLTQKWRIFHTTIQCQPDTVEKIIKATCILHNIILTDVENEEAGAVLLSQEGIANQNYPDAHFRQGLVEREKLIRWFNGQSHNL</sequence>
<keyword evidence="5" id="KW-0479">Metal-binding</keyword>
<protein>
    <recommendedName>
        <fullName evidence="8">DDE Tnp4 domain-containing protein</fullName>
    </recommendedName>
</protein>
<evidence type="ECO:0000256" key="1">
    <source>
        <dbReference type="ARBA" id="ARBA00001968"/>
    </source>
</evidence>
<accession>A0ABD2W6F4</accession>
<evidence type="ECO:0000256" key="2">
    <source>
        <dbReference type="ARBA" id="ARBA00004123"/>
    </source>
</evidence>
<dbReference type="Pfam" id="PF13359">
    <property type="entry name" value="DDE_Tnp_4"/>
    <property type="match status" value="1"/>
</dbReference>
<evidence type="ECO:0000313" key="9">
    <source>
        <dbReference type="EMBL" id="KAL3388687.1"/>
    </source>
</evidence>
<keyword evidence="4" id="KW-0540">Nuclease</keyword>
<dbReference type="EMBL" id="JBJJXI010000054">
    <property type="protein sequence ID" value="KAL3400085.1"/>
    <property type="molecule type" value="Genomic_DNA"/>
</dbReference>
<evidence type="ECO:0000256" key="7">
    <source>
        <dbReference type="ARBA" id="ARBA00023242"/>
    </source>
</evidence>
<dbReference type="InterPro" id="IPR045249">
    <property type="entry name" value="HARBI1-like"/>
</dbReference>
<evidence type="ECO:0000256" key="5">
    <source>
        <dbReference type="ARBA" id="ARBA00022723"/>
    </source>
</evidence>
<feature type="domain" description="DDE Tnp4" evidence="8">
    <location>
        <begin position="112"/>
        <end position="276"/>
    </location>
</feature>
<comment type="subcellular location">
    <subcellularLocation>
        <location evidence="2">Nucleus</location>
    </subcellularLocation>
</comment>
<name>A0ABD2W6F4_9HYME</name>
<keyword evidence="7" id="KW-0539">Nucleus</keyword>
<evidence type="ECO:0000313" key="11">
    <source>
        <dbReference type="Proteomes" id="UP001627154"/>
    </source>
</evidence>
<comment type="similarity">
    <text evidence="3">Belongs to the HARBI1 family.</text>
</comment>